<dbReference type="PANTHER" id="PTHR19446">
    <property type="entry name" value="REVERSE TRANSCRIPTASES"/>
    <property type="match status" value="1"/>
</dbReference>
<dbReference type="InterPro" id="IPR043502">
    <property type="entry name" value="DNA/RNA_pol_sf"/>
</dbReference>
<dbReference type="InterPro" id="IPR036691">
    <property type="entry name" value="Endo/exonu/phosph_ase_sf"/>
</dbReference>
<protein>
    <recommendedName>
        <fullName evidence="5">Reverse transcriptase domain-containing protein</fullName>
    </recommendedName>
</protein>
<keyword evidence="4" id="KW-1185">Reference proteome</keyword>
<evidence type="ECO:0000313" key="3">
    <source>
        <dbReference type="EMBL" id="CAH9143761.1"/>
    </source>
</evidence>
<accession>A0AAV0G6Z7</accession>
<sequence length="592" mass="68392">MSILSWNCRGLGNAATVQSVVDIVQQHRPSILFLMETKVRCQRAKEVIRAQGFIHSCGADSAGQSGGLVLGWTDDIDISVFDIQPTFIDAMVKLTPAEIPWRLTCYYGFPETVRKREAWALLRDLADRQQGPWMVIGDFNDILYDSEKKGRIQQPRWRLRGFQECVLACGLRDFPFSGYQWTWGKSLGMAYWVEAKLDRIMVNDEWWNRFMAAQASSVEAPVSDNMALSMSIMPTIHGRKKKSFKFENKWLKEEECRTVVASSWCAGTHLTVPEKIYFCGNELLRWDACKKRGFRHQIIACKRRIAWLRGRVDRNSIAEFLRQRATLYALMEKENEYWRQRAKEFWLKEGDINSRYFHNAVKQRRRRNKIVGLKAVGGEWITDRKKVGDMVTDYFLTIFQAQQGEEILREVDFRKQVKPSQNTILLRPISPEEVKRAVFDMHPDKAPGSDGMNPAFFQAYWDIVGPEVAQLVSGIFESGSLPKELNVTNLVLIPNKDKPENMGDWRPIALCNVVYKIFSKVLANRLKRILNDLVDDNQSAFIPGRSIINNVVVAFETHHYLKRKSSGKEGYVAMKLDMSKAYDRVSWRFLEA</sequence>
<dbReference type="AlphaFoldDB" id="A0AAV0G6Z7"/>
<dbReference type="InterPro" id="IPR005135">
    <property type="entry name" value="Endo/exonuclease/phosphatase"/>
</dbReference>
<name>A0AAV0G6Z7_9ASTE</name>
<evidence type="ECO:0008006" key="5">
    <source>
        <dbReference type="Google" id="ProtNLM"/>
    </source>
</evidence>
<dbReference type="Gene3D" id="3.60.10.10">
    <property type="entry name" value="Endonuclease/exonuclease/phosphatase"/>
    <property type="match status" value="1"/>
</dbReference>
<dbReference type="EMBL" id="CAMAPF010001056">
    <property type="protein sequence ID" value="CAH9143761.1"/>
    <property type="molecule type" value="Genomic_DNA"/>
</dbReference>
<evidence type="ECO:0000259" key="2">
    <source>
        <dbReference type="Pfam" id="PF03372"/>
    </source>
</evidence>
<feature type="domain" description="Endonuclease/exonuclease/phosphatase" evidence="2">
    <location>
        <begin position="4"/>
        <end position="217"/>
    </location>
</feature>
<dbReference type="Pfam" id="PF00078">
    <property type="entry name" value="RVT_1"/>
    <property type="match status" value="1"/>
</dbReference>
<dbReference type="CDD" id="cd01650">
    <property type="entry name" value="RT_nLTR_like"/>
    <property type="match status" value="1"/>
</dbReference>
<organism evidence="3 4">
    <name type="scientific">Cuscuta epithymum</name>
    <dbReference type="NCBI Taxonomy" id="186058"/>
    <lineage>
        <taxon>Eukaryota</taxon>
        <taxon>Viridiplantae</taxon>
        <taxon>Streptophyta</taxon>
        <taxon>Embryophyta</taxon>
        <taxon>Tracheophyta</taxon>
        <taxon>Spermatophyta</taxon>
        <taxon>Magnoliopsida</taxon>
        <taxon>eudicotyledons</taxon>
        <taxon>Gunneridae</taxon>
        <taxon>Pentapetalae</taxon>
        <taxon>asterids</taxon>
        <taxon>lamiids</taxon>
        <taxon>Solanales</taxon>
        <taxon>Convolvulaceae</taxon>
        <taxon>Cuscuteae</taxon>
        <taxon>Cuscuta</taxon>
        <taxon>Cuscuta subgen. Cuscuta</taxon>
    </lineage>
</organism>
<dbReference type="Proteomes" id="UP001152523">
    <property type="component" value="Unassembled WGS sequence"/>
</dbReference>
<evidence type="ECO:0000313" key="4">
    <source>
        <dbReference type="Proteomes" id="UP001152523"/>
    </source>
</evidence>
<proteinExistence type="predicted"/>
<reference evidence="3" key="1">
    <citation type="submission" date="2022-07" db="EMBL/GenBank/DDBJ databases">
        <authorList>
            <person name="Macas J."/>
            <person name="Novak P."/>
            <person name="Neumann P."/>
        </authorList>
    </citation>
    <scope>NUCLEOTIDE SEQUENCE</scope>
</reference>
<dbReference type="SUPFAM" id="SSF56219">
    <property type="entry name" value="DNase I-like"/>
    <property type="match status" value="1"/>
</dbReference>
<feature type="domain" description="Reverse transcriptase" evidence="1">
    <location>
        <begin position="494"/>
        <end position="590"/>
    </location>
</feature>
<dbReference type="InterPro" id="IPR000477">
    <property type="entry name" value="RT_dom"/>
</dbReference>
<comment type="caution">
    <text evidence="3">The sequence shown here is derived from an EMBL/GenBank/DDBJ whole genome shotgun (WGS) entry which is preliminary data.</text>
</comment>
<gene>
    <name evidence="3" type="ORF">CEPIT_LOCUS40921</name>
</gene>
<dbReference type="Pfam" id="PF03372">
    <property type="entry name" value="Exo_endo_phos"/>
    <property type="match status" value="1"/>
</dbReference>
<dbReference type="SUPFAM" id="SSF56672">
    <property type="entry name" value="DNA/RNA polymerases"/>
    <property type="match status" value="1"/>
</dbReference>
<dbReference type="GO" id="GO:0003824">
    <property type="term" value="F:catalytic activity"/>
    <property type="evidence" value="ECO:0007669"/>
    <property type="project" value="InterPro"/>
</dbReference>
<evidence type="ECO:0000259" key="1">
    <source>
        <dbReference type="Pfam" id="PF00078"/>
    </source>
</evidence>